<feature type="transmembrane region" description="Helical" evidence="6">
    <location>
        <begin position="392"/>
        <end position="412"/>
    </location>
</feature>
<feature type="transmembrane region" description="Helical" evidence="6">
    <location>
        <begin position="196"/>
        <end position="219"/>
    </location>
</feature>
<reference evidence="7 8" key="1">
    <citation type="submission" date="2023-10" db="EMBL/GenBank/DDBJ databases">
        <title>Rubellicoccus peritrichatus gen. nov., sp. nov., isolated from an algae of coral reef tank.</title>
        <authorList>
            <person name="Luo J."/>
        </authorList>
    </citation>
    <scope>NUCLEOTIDE SEQUENCE [LARGE SCALE GENOMIC DNA]</scope>
    <source>
        <strain evidence="7 8">CR14</strain>
    </source>
</reference>
<dbReference type="EMBL" id="CP136920">
    <property type="protein sequence ID" value="WOO42495.1"/>
    <property type="molecule type" value="Genomic_DNA"/>
</dbReference>
<dbReference type="InterPro" id="IPR031312">
    <property type="entry name" value="Na/sul_symport_CS"/>
</dbReference>
<evidence type="ECO:0000256" key="6">
    <source>
        <dbReference type="SAM" id="Phobius"/>
    </source>
</evidence>
<keyword evidence="4 6" id="KW-1133">Transmembrane helix</keyword>
<proteinExistence type="predicted"/>
<dbReference type="PROSITE" id="PS01271">
    <property type="entry name" value="NA_SULFATE"/>
    <property type="match status" value="1"/>
</dbReference>
<dbReference type="Pfam" id="PF00939">
    <property type="entry name" value="Na_sulph_symp"/>
    <property type="match status" value="1"/>
</dbReference>
<dbReference type="PANTHER" id="PTHR10283:SF82">
    <property type="entry name" value="SOLUTE CARRIER FAMILY 13 MEMBER 2"/>
    <property type="match status" value="1"/>
</dbReference>
<comment type="subcellular location">
    <subcellularLocation>
        <location evidence="1">Membrane</location>
        <topology evidence="1">Multi-pass membrane protein</topology>
    </subcellularLocation>
</comment>
<dbReference type="Proteomes" id="UP001304300">
    <property type="component" value="Chromosome"/>
</dbReference>
<feature type="transmembrane region" description="Helical" evidence="6">
    <location>
        <begin position="483"/>
        <end position="509"/>
    </location>
</feature>
<feature type="transmembrane region" description="Helical" evidence="6">
    <location>
        <begin position="327"/>
        <end position="344"/>
    </location>
</feature>
<evidence type="ECO:0000313" key="7">
    <source>
        <dbReference type="EMBL" id="WOO42495.1"/>
    </source>
</evidence>
<evidence type="ECO:0000256" key="3">
    <source>
        <dbReference type="ARBA" id="ARBA00022692"/>
    </source>
</evidence>
<dbReference type="PANTHER" id="PTHR10283">
    <property type="entry name" value="SOLUTE CARRIER FAMILY 13 MEMBER"/>
    <property type="match status" value="1"/>
</dbReference>
<keyword evidence="8" id="KW-1185">Reference proteome</keyword>
<gene>
    <name evidence="7" type="ORF">RZN69_05290</name>
</gene>
<organism evidence="7 8">
    <name type="scientific">Rubellicoccus peritrichatus</name>
    <dbReference type="NCBI Taxonomy" id="3080537"/>
    <lineage>
        <taxon>Bacteria</taxon>
        <taxon>Pseudomonadati</taxon>
        <taxon>Verrucomicrobiota</taxon>
        <taxon>Opitutia</taxon>
        <taxon>Puniceicoccales</taxon>
        <taxon>Cerasicoccaceae</taxon>
        <taxon>Rubellicoccus</taxon>
    </lineage>
</organism>
<accession>A0AAQ3QX41</accession>
<evidence type="ECO:0000256" key="1">
    <source>
        <dbReference type="ARBA" id="ARBA00004141"/>
    </source>
</evidence>
<feature type="transmembrane region" description="Helical" evidence="6">
    <location>
        <begin position="130"/>
        <end position="149"/>
    </location>
</feature>
<feature type="transmembrane region" description="Helical" evidence="6">
    <location>
        <begin position="239"/>
        <end position="261"/>
    </location>
</feature>
<keyword evidence="3 6" id="KW-0812">Transmembrane</keyword>
<keyword evidence="5 6" id="KW-0472">Membrane</keyword>
<dbReference type="CDD" id="cd01115">
    <property type="entry name" value="SLC13_permease"/>
    <property type="match status" value="1"/>
</dbReference>
<evidence type="ECO:0000256" key="2">
    <source>
        <dbReference type="ARBA" id="ARBA00022448"/>
    </source>
</evidence>
<evidence type="ECO:0000256" key="5">
    <source>
        <dbReference type="ARBA" id="ARBA00023136"/>
    </source>
</evidence>
<evidence type="ECO:0000313" key="8">
    <source>
        <dbReference type="Proteomes" id="UP001304300"/>
    </source>
</evidence>
<dbReference type="RefSeq" id="WP_317835017.1">
    <property type="nucleotide sequence ID" value="NZ_CP136920.1"/>
</dbReference>
<feature type="transmembrane region" description="Helical" evidence="6">
    <location>
        <begin position="100"/>
        <end position="118"/>
    </location>
</feature>
<dbReference type="KEGG" id="puo:RZN69_05290"/>
<dbReference type="GO" id="GO:0005886">
    <property type="term" value="C:plasma membrane"/>
    <property type="evidence" value="ECO:0007669"/>
    <property type="project" value="TreeGrafter"/>
</dbReference>
<dbReference type="NCBIfam" id="TIGR00785">
    <property type="entry name" value="dass"/>
    <property type="match status" value="1"/>
</dbReference>
<evidence type="ECO:0000256" key="4">
    <source>
        <dbReference type="ARBA" id="ARBA00022989"/>
    </source>
</evidence>
<feature type="transmembrane region" description="Helical" evidence="6">
    <location>
        <begin position="356"/>
        <end position="377"/>
    </location>
</feature>
<dbReference type="GO" id="GO:0015141">
    <property type="term" value="F:succinate transmembrane transporter activity"/>
    <property type="evidence" value="ECO:0007669"/>
    <property type="project" value="UniProtKB-ARBA"/>
</dbReference>
<sequence>MSSKTTSEQDKPVVLKKQNATIGNRQRIGLWAGPLVFLVVLLLPAPEGMGPEAKRMAAIAALMAIWWISESVPIPATSLLPIVLFPLLGIMPTGEATTPYASHLIFLFMGGFIIALAMQRWNLHRRIALCIIYCVGFSPGRLVFGFMLATAVLSAFVSNTATAVMMMPIGLAVMLQTKTELEQASAKDHTSALDALGVNLMLGIAYAASIGGVATLIGTPPNTVLASYLSSVYNYEIGFAHWLLVGMPLVIIFLPLSWWWLTRIANPMPGLSLPGGKQVIEKEIKEMGSMSPGERWTAVVFGLTALGWISRPYLADFFIEPKMIKDATIAMLGALVLFVIPVNLKKHDFVMNWEWASKLPWGVLVLFGGGLSLATGFQKSGLVKWIVDQIEFLSGMPIIALIFGITIMVIFLTELTSNTATASMLMPVLGGIAIGLEESPLLLLAPAALSASFAFMLPVATPPNAIVFGSGCVTIPQMVRSGLGLNIIGIILVTLAAYFILIPAFGIVVGELPDWVK</sequence>
<feature type="transmembrane region" description="Helical" evidence="6">
    <location>
        <begin position="57"/>
        <end position="88"/>
    </location>
</feature>
<feature type="transmembrane region" description="Helical" evidence="6">
    <location>
        <begin position="155"/>
        <end position="175"/>
    </location>
</feature>
<protein>
    <submittedName>
        <fullName evidence="7">DASS family sodium-coupled anion symporter</fullName>
    </submittedName>
</protein>
<dbReference type="AlphaFoldDB" id="A0AAQ3QX41"/>
<keyword evidence="2" id="KW-0813">Transport</keyword>
<dbReference type="InterPro" id="IPR001898">
    <property type="entry name" value="SLC13A/DASS"/>
</dbReference>
<name>A0AAQ3QX41_9BACT</name>
<feature type="transmembrane region" description="Helical" evidence="6">
    <location>
        <begin position="28"/>
        <end position="45"/>
    </location>
</feature>